<dbReference type="Proteomes" id="UP001168694">
    <property type="component" value="Unassembled WGS sequence"/>
</dbReference>
<evidence type="ECO:0008006" key="3">
    <source>
        <dbReference type="Google" id="ProtNLM"/>
    </source>
</evidence>
<proteinExistence type="predicted"/>
<sequence length="147" mass="16417">MQNGLKYNVRTQFRMMADDPTLAKLLKHLALSGININGFQQLKPDPYSPLSVFRFVVGSTEGESPNEIEAVRNILSSSHVHWTEKHVIQILEIASGAPGQLGMIQGALWCKVKIEAIYLGEKTKIYLDVSNNKEAIKVLSQPLQLCR</sequence>
<dbReference type="Gene3D" id="3.30.2130.10">
    <property type="entry name" value="VC0802-like"/>
    <property type="match status" value="1"/>
</dbReference>
<gene>
    <name evidence="1" type="ORF">QYF49_02630</name>
</gene>
<organism evidence="1 2">
    <name type="scientific">Fictibacillus terranigra</name>
    <dbReference type="NCBI Taxonomy" id="3058424"/>
    <lineage>
        <taxon>Bacteria</taxon>
        <taxon>Bacillati</taxon>
        <taxon>Bacillota</taxon>
        <taxon>Bacilli</taxon>
        <taxon>Bacillales</taxon>
        <taxon>Fictibacillaceae</taxon>
        <taxon>Fictibacillus</taxon>
    </lineage>
</organism>
<evidence type="ECO:0000313" key="1">
    <source>
        <dbReference type="EMBL" id="MDN4071926.1"/>
    </source>
</evidence>
<keyword evidence="2" id="KW-1185">Reference proteome</keyword>
<dbReference type="RefSeq" id="WP_290398075.1">
    <property type="nucleotide sequence ID" value="NZ_JAUHLN010000001.1"/>
</dbReference>
<comment type="caution">
    <text evidence="1">The sequence shown here is derived from an EMBL/GenBank/DDBJ whole genome shotgun (WGS) entry which is preliminary data.</text>
</comment>
<evidence type="ECO:0000313" key="2">
    <source>
        <dbReference type="Proteomes" id="UP001168694"/>
    </source>
</evidence>
<reference evidence="1" key="1">
    <citation type="submission" date="2023-06" db="EMBL/GenBank/DDBJ databases">
        <title>Draft Genome Sequences of Representative Paenibacillus Polymyxa, Bacillus cereus, Fictibacillus sp., and Brevibacillus agri Strains Isolated from Amazonian Dark Earth.</title>
        <authorList>
            <person name="Pellegrinetti T.A."/>
            <person name="Cunha I.C.M."/>
            <person name="Chaves M.G."/>
            <person name="Freitas A.S."/>
            <person name="Silva A.V.R."/>
            <person name="Tsai S.M."/>
            <person name="Mendes L.W."/>
        </authorList>
    </citation>
    <scope>NUCLEOTIDE SEQUENCE</scope>
    <source>
        <strain evidence="1">CENA-BCM004</strain>
    </source>
</reference>
<accession>A0ABT8E1Z1</accession>
<protein>
    <recommendedName>
        <fullName evidence="3">ACT domain-containing protein</fullName>
    </recommendedName>
</protein>
<name>A0ABT8E1Z1_9BACL</name>
<dbReference type="EMBL" id="JAUHLN010000001">
    <property type="protein sequence ID" value="MDN4071926.1"/>
    <property type="molecule type" value="Genomic_DNA"/>
</dbReference>